<dbReference type="InterPro" id="IPR036380">
    <property type="entry name" value="Isochorismatase-like_sf"/>
</dbReference>
<evidence type="ECO:0000259" key="2">
    <source>
        <dbReference type="Pfam" id="PF00857"/>
    </source>
</evidence>
<dbReference type="PANTHER" id="PTHR43540:SF1">
    <property type="entry name" value="ISOCHORISMATASE HYDROLASE"/>
    <property type="match status" value="1"/>
</dbReference>
<dbReference type="GO" id="GO:0016787">
    <property type="term" value="F:hydrolase activity"/>
    <property type="evidence" value="ECO:0007669"/>
    <property type="project" value="UniProtKB-KW"/>
</dbReference>
<dbReference type="Pfam" id="PF00857">
    <property type="entry name" value="Isochorismatase"/>
    <property type="match status" value="1"/>
</dbReference>
<proteinExistence type="predicted"/>
<keyword evidence="1" id="KW-0378">Hydrolase</keyword>
<reference evidence="3" key="1">
    <citation type="submission" date="2019-08" db="EMBL/GenBank/DDBJ databases">
        <authorList>
            <person name="Kucharzyk K."/>
            <person name="Murdoch R.W."/>
            <person name="Higgins S."/>
            <person name="Loffler F."/>
        </authorList>
    </citation>
    <scope>NUCLEOTIDE SEQUENCE</scope>
</reference>
<name>A0A644X2P6_9ZZZZ</name>
<dbReference type="PANTHER" id="PTHR43540">
    <property type="entry name" value="PEROXYUREIDOACRYLATE/UREIDOACRYLATE AMIDOHYDROLASE-RELATED"/>
    <property type="match status" value="1"/>
</dbReference>
<dbReference type="InterPro" id="IPR050272">
    <property type="entry name" value="Isochorismatase-like_hydrls"/>
</dbReference>
<dbReference type="SUPFAM" id="SSF52499">
    <property type="entry name" value="Isochorismatase-like hydrolases"/>
    <property type="match status" value="1"/>
</dbReference>
<sequence>MNPVLLLVDIQNDYFPGGAMELHGSEAAGGKAAELLSAFRSRKLPVIHVRHVSTRPGSTFFLPGTKGADIRPCVLPEDGEAVFVKHFPNSFRDTPLLDSLRELNPDRLVIAGMMTHMCIDTTVRAAADLAFNCILAGDACATRSLAFGETAVPAEHVQAAFLAALSAFARVDTAASICASLP</sequence>
<accession>A0A644X2P6</accession>
<evidence type="ECO:0000256" key="1">
    <source>
        <dbReference type="ARBA" id="ARBA00022801"/>
    </source>
</evidence>
<feature type="domain" description="Isochorismatase-like" evidence="2">
    <location>
        <begin position="4"/>
        <end position="156"/>
    </location>
</feature>
<gene>
    <name evidence="3" type="ORF">SDC9_56757</name>
</gene>
<evidence type="ECO:0000313" key="3">
    <source>
        <dbReference type="EMBL" id="MPM10425.1"/>
    </source>
</evidence>
<dbReference type="AlphaFoldDB" id="A0A644X2P6"/>
<comment type="caution">
    <text evidence="3">The sequence shown here is derived from an EMBL/GenBank/DDBJ whole genome shotgun (WGS) entry which is preliminary data.</text>
</comment>
<dbReference type="CDD" id="cd01014">
    <property type="entry name" value="nicotinamidase_related"/>
    <property type="match status" value="1"/>
</dbReference>
<dbReference type="InterPro" id="IPR000868">
    <property type="entry name" value="Isochorismatase-like_dom"/>
</dbReference>
<protein>
    <recommendedName>
        <fullName evidence="2">Isochorismatase-like domain-containing protein</fullName>
    </recommendedName>
</protein>
<dbReference type="EMBL" id="VSSQ01001690">
    <property type="protein sequence ID" value="MPM10425.1"/>
    <property type="molecule type" value="Genomic_DNA"/>
</dbReference>
<organism evidence="3">
    <name type="scientific">bioreactor metagenome</name>
    <dbReference type="NCBI Taxonomy" id="1076179"/>
    <lineage>
        <taxon>unclassified sequences</taxon>
        <taxon>metagenomes</taxon>
        <taxon>ecological metagenomes</taxon>
    </lineage>
</organism>
<dbReference type="Gene3D" id="3.40.50.850">
    <property type="entry name" value="Isochorismatase-like"/>
    <property type="match status" value="1"/>
</dbReference>